<protein>
    <recommendedName>
        <fullName evidence="3">Zinc-ribbon domain-containing protein</fullName>
    </recommendedName>
</protein>
<keyword evidence="2" id="KW-0472">Membrane</keyword>
<evidence type="ECO:0000256" key="2">
    <source>
        <dbReference type="SAM" id="Phobius"/>
    </source>
</evidence>
<reference evidence="4 5" key="1">
    <citation type="journal article" date="2010" name="PLoS ONE">
        <title>The genome sequence of the rumen methanogen Methanobrevibacter ruminantium reveals new possibilities for controlling ruminant methane emissions.</title>
        <authorList>
            <person name="Leahy S.C."/>
            <person name="Kelly W.J."/>
            <person name="Altermann E."/>
            <person name="Ronimus R.S."/>
            <person name="Yeoman C.J."/>
            <person name="Pacheco D.M."/>
            <person name="Li D."/>
            <person name="Kong Z."/>
            <person name="McTavish S."/>
            <person name="Sang C."/>
            <person name="Lambie S.C."/>
            <person name="Janssen P.H."/>
            <person name="Dey D."/>
            <person name="Attwood G.T."/>
        </authorList>
    </citation>
    <scope>NUCLEOTIDE SEQUENCE [LARGE SCALE GENOMIC DNA]</scope>
    <source>
        <strain evidence="5">ATCC 35063 / DSM 1093 / JCM 13430 / OCM 146 / M1</strain>
    </source>
</reference>
<dbReference type="Pfam" id="PF13240">
    <property type="entry name" value="Zn_Ribbon_1"/>
    <property type="match status" value="1"/>
</dbReference>
<dbReference type="RefSeq" id="WP_012955732.1">
    <property type="nucleotide sequence ID" value="NC_013790.1"/>
</dbReference>
<dbReference type="HOGENOM" id="CLU_2079445_0_0_2"/>
<dbReference type="EMBL" id="CP001719">
    <property type="protein sequence ID" value="ADC46781.1"/>
    <property type="molecule type" value="Genomic_DNA"/>
</dbReference>
<sequence>MSKFCPKCGCENLDEASFCLECGASLPSIEEVKERSSHGAGTSHQSTFSSNLNEENGFNQETSSFSQSNSNSNEASNSSKFKNVINEANPANNDNQDYAICCLVIFVLLLIAFLCNF</sequence>
<name>D3E2M0_METRM</name>
<evidence type="ECO:0000313" key="5">
    <source>
        <dbReference type="Proteomes" id="UP000008680"/>
    </source>
</evidence>
<dbReference type="AlphaFoldDB" id="D3E2M0"/>
<feature type="transmembrane region" description="Helical" evidence="2">
    <location>
        <begin position="97"/>
        <end position="115"/>
    </location>
</feature>
<keyword evidence="5" id="KW-1185">Reference proteome</keyword>
<dbReference type="GeneID" id="8770582"/>
<accession>D3E2M0</accession>
<organism evidence="4 5">
    <name type="scientific">Methanobrevibacter ruminantium (strain ATCC 35063 / DSM 1093 / JCM 13430 / OCM 146 / M1)</name>
    <name type="common">Methanobacterium ruminantium</name>
    <dbReference type="NCBI Taxonomy" id="634498"/>
    <lineage>
        <taxon>Archaea</taxon>
        <taxon>Methanobacteriati</taxon>
        <taxon>Methanobacteriota</taxon>
        <taxon>Methanomada group</taxon>
        <taxon>Methanobacteria</taxon>
        <taxon>Methanobacteriales</taxon>
        <taxon>Methanobacteriaceae</taxon>
        <taxon>Methanobrevibacter</taxon>
    </lineage>
</organism>
<proteinExistence type="predicted"/>
<feature type="region of interest" description="Disordered" evidence="1">
    <location>
        <begin position="33"/>
        <end position="77"/>
    </location>
</feature>
<feature type="compositionally biased region" description="Low complexity" evidence="1">
    <location>
        <begin position="59"/>
        <end position="77"/>
    </location>
</feature>
<evidence type="ECO:0000313" key="4">
    <source>
        <dbReference type="EMBL" id="ADC46781.1"/>
    </source>
</evidence>
<evidence type="ECO:0000256" key="1">
    <source>
        <dbReference type="SAM" id="MobiDB-lite"/>
    </source>
</evidence>
<dbReference type="OrthoDB" id="77792at2157"/>
<keyword evidence="2" id="KW-0812">Transmembrane</keyword>
<dbReference type="KEGG" id="mru:mru_0930"/>
<dbReference type="Proteomes" id="UP000008680">
    <property type="component" value="Chromosome"/>
</dbReference>
<dbReference type="eggNOG" id="arCOG05332">
    <property type="taxonomic scope" value="Archaea"/>
</dbReference>
<dbReference type="STRING" id="634498.mru_0930"/>
<dbReference type="PATRIC" id="fig|634498.28.peg.932"/>
<gene>
    <name evidence="4" type="ordered locus">mru_0930</name>
</gene>
<feature type="compositionally biased region" description="Polar residues" evidence="1">
    <location>
        <begin position="39"/>
        <end position="58"/>
    </location>
</feature>
<dbReference type="InterPro" id="IPR026870">
    <property type="entry name" value="Zinc_ribbon_dom"/>
</dbReference>
<feature type="domain" description="Zinc-ribbon" evidence="3">
    <location>
        <begin position="4"/>
        <end position="26"/>
    </location>
</feature>
<keyword evidence="2" id="KW-1133">Transmembrane helix</keyword>
<evidence type="ECO:0000259" key="3">
    <source>
        <dbReference type="Pfam" id="PF13240"/>
    </source>
</evidence>